<proteinExistence type="predicted"/>
<organism evidence="1 2">
    <name type="scientific">Caenispirillum bisanense</name>
    <dbReference type="NCBI Taxonomy" id="414052"/>
    <lineage>
        <taxon>Bacteria</taxon>
        <taxon>Pseudomonadati</taxon>
        <taxon>Pseudomonadota</taxon>
        <taxon>Alphaproteobacteria</taxon>
        <taxon>Rhodospirillales</taxon>
        <taxon>Novispirillaceae</taxon>
        <taxon>Caenispirillum</taxon>
    </lineage>
</organism>
<sequence length="516" mass="54226">MTAPATWDDLVRDPRAERRWLVIARPYDPDLGATVPQYWSTHPLFTRPIDGLANVLFEPRVSTPLALRESVLSGSRVRGLTATDAGYIGLRNEDGGLHALRHLVWQGWPVEVRMGAAGWHVDQYQTVYSGVMADLETRSEEARLILRDKRQALEGAVTAGTFSGTPGADLTGGPAELTGRAKPLPLGRCLVEPVRLGTTTEGKVRLMVSGLPVHDIPAAWTGGYPLTKVAGTPAEGQYRALPEIGCIDLGGSSLNTVIIAEVQGVLDHTGAWASSAAQLIEWVARRRGHTAADLDAASLAAAHALQPAEMSLYSSGEADGLRLVGQLAAAAGMLVGHDRAGRLGLDRLEPPAAEPDASFGAHEILSIRQVATTPPLAGIRLPCAPTWRTLSGGELVAEATEAMRARLSTAWRYAEAPAPAATLAAWPLAEVETFDDGGGFATVAAAEAEAARLALLHGVGRAAWEVEVASEAPLALRRAATIGLTDPRSGLDGWHGRLIGLAGSPGGGTLTLTVWG</sequence>
<dbReference type="Proteomes" id="UP000219621">
    <property type="component" value="Unassembled WGS sequence"/>
</dbReference>
<evidence type="ECO:0000313" key="2">
    <source>
        <dbReference type="Proteomes" id="UP000219621"/>
    </source>
</evidence>
<name>A0A286GYT1_9PROT</name>
<keyword evidence="2" id="KW-1185">Reference proteome</keyword>
<dbReference type="RefSeq" id="WP_097281324.1">
    <property type="nucleotide sequence ID" value="NZ_OCNJ01000013.1"/>
</dbReference>
<dbReference type="OrthoDB" id="7293840at2"/>
<accession>A0A286GYT1</accession>
<reference evidence="1 2" key="1">
    <citation type="submission" date="2017-09" db="EMBL/GenBank/DDBJ databases">
        <authorList>
            <person name="Ehlers B."/>
            <person name="Leendertz F.H."/>
        </authorList>
    </citation>
    <scope>NUCLEOTIDE SEQUENCE [LARGE SCALE GENOMIC DNA]</scope>
    <source>
        <strain evidence="1 2">USBA 140</strain>
    </source>
</reference>
<dbReference type="AlphaFoldDB" id="A0A286GYT1"/>
<evidence type="ECO:0008006" key="3">
    <source>
        <dbReference type="Google" id="ProtNLM"/>
    </source>
</evidence>
<protein>
    <recommendedName>
        <fullName evidence="3">Phage protein D</fullName>
    </recommendedName>
</protein>
<gene>
    <name evidence="1" type="ORF">SAMN05421508_113100</name>
</gene>
<dbReference type="EMBL" id="OCNJ01000013">
    <property type="protein sequence ID" value="SOE00688.1"/>
    <property type="molecule type" value="Genomic_DNA"/>
</dbReference>
<evidence type="ECO:0000313" key="1">
    <source>
        <dbReference type="EMBL" id="SOE00688.1"/>
    </source>
</evidence>